<dbReference type="InParanoid" id="A0A7M7NN60"/>
<dbReference type="PANTHER" id="PTHR10151">
    <property type="entry name" value="ECTONUCLEOTIDE PYROPHOSPHATASE/PHOSPHODIESTERASE"/>
    <property type="match status" value="1"/>
</dbReference>
<feature type="chain" id="PRO_5029861568" evidence="1">
    <location>
        <begin position="25"/>
        <end position="439"/>
    </location>
</feature>
<reference evidence="2" key="2">
    <citation type="submission" date="2021-01" db="UniProtKB">
        <authorList>
            <consortium name="EnsemblMetazoa"/>
        </authorList>
    </citation>
    <scope>IDENTIFICATION</scope>
</reference>
<dbReference type="SUPFAM" id="SSF53649">
    <property type="entry name" value="Alkaline phosphatase-like"/>
    <property type="match status" value="1"/>
</dbReference>
<dbReference type="GeneID" id="105444871"/>
<dbReference type="RefSeq" id="XP_030839049.1">
    <property type="nucleotide sequence ID" value="XM_030983189.1"/>
</dbReference>
<dbReference type="Gene3D" id="3.40.720.10">
    <property type="entry name" value="Alkaline Phosphatase, subunit A"/>
    <property type="match status" value="1"/>
</dbReference>
<reference evidence="3" key="1">
    <citation type="submission" date="2015-02" db="EMBL/GenBank/DDBJ databases">
        <title>Genome sequencing for Strongylocentrotus purpuratus.</title>
        <authorList>
            <person name="Murali S."/>
            <person name="Liu Y."/>
            <person name="Vee V."/>
            <person name="English A."/>
            <person name="Wang M."/>
            <person name="Skinner E."/>
            <person name="Han Y."/>
            <person name="Muzny D.M."/>
            <person name="Worley K.C."/>
            <person name="Gibbs R.A."/>
        </authorList>
    </citation>
    <scope>NUCLEOTIDE SEQUENCE</scope>
</reference>
<dbReference type="InterPro" id="IPR002591">
    <property type="entry name" value="Phosphodiest/P_Trfase"/>
</dbReference>
<dbReference type="Gene3D" id="3.30.1360.180">
    <property type="match status" value="1"/>
</dbReference>
<keyword evidence="3" id="KW-1185">Reference proteome</keyword>
<dbReference type="KEGG" id="spu:105444871"/>
<dbReference type="Proteomes" id="UP000007110">
    <property type="component" value="Unassembled WGS sequence"/>
</dbReference>
<dbReference type="CDD" id="cd16018">
    <property type="entry name" value="Enpp"/>
    <property type="match status" value="1"/>
</dbReference>
<name>A0A7M7NN60_STRPU</name>
<dbReference type="Pfam" id="PF01663">
    <property type="entry name" value="Phosphodiest"/>
    <property type="match status" value="1"/>
</dbReference>
<dbReference type="GO" id="GO:0008081">
    <property type="term" value="F:phosphoric diester hydrolase activity"/>
    <property type="evidence" value="ECO:0000318"/>
    <property type="project" value="GO_Central"/>
</dbReference>
<protein>
    <submittedName>
        <fullName evidence="2">Uncharacterized protein</fullName>
    </submittedName>
</protein>
<proteinExistence type="predicted"/>
<sequence>MAGISVSKISLMVWFVVCIGVETASVTNDKEKVIFILADGLRWDRFGQALPNFIKMEENGVKADWLNGVFMTMTIPSTFSIATGLYPESHGAVHNLFFNATSGEKSPSFMATMNYTEWFDTGAEPIWVTTILQGGKAGTILYTGSNVPIKGVQPTKNIPINLSGSCFGLPMGDRIDTALSWMTDEDFDIVVIYFNLPDFNLHSYGTEDQRTFDTLHEVDEAIGYLFDRIDEEGLTDIVNVIIASDHGHINSEVGKHVLLYDYINSSDVEFIVADYGPCFQLNPVDGKQDEVYTTLKSAHPALTVYKKEELPERYHYGNNERVLDIFGCVDPGWHLHTTIQGNDTFLISDHGYDNKWMVMKSSFYAQGPHFKKNHRATPFESVDIYSMICEILSLHPAPNNGSRERYEAIFAITGAANRSVSATVPICVFLFITSMSLFM</sequence>
<accession>A0A7M7NN60</accession>
<evidence type="ECO:0000313" key="3">
    <source>
        <dbReference type="Proteomes" id="UP000007110"/>
    </source>
</evidence>
<evidence type="ECO:0000313" key="2">
    <source>
        <dbReference type="EnsemblMetazoa" id="XP_030839049"/>
    </source>
</evidence>
<dbReference type="OrthoDB" id="415411at2759"/>
<dbReference type="InterPro" id="IPR017850">
    <property type="entry name" value="Alkaline_phosphatase_core_sf"/>
</dbReference>
<dbReference type="AlphaFoldDB" id="A0A7M7NN60"/>
<keyword evidence="1" id="KW-0732">Signal</keyword>
<dbReference type="OMA" id="PDKICHA"/>
<feature type="signal peptide" evidence="1">
    <location>
        <begin position="1"/>
        <end position="24"/>
    </location>
</feature>
<organism evidence="2 3">
    <name type="scientific">Strongylocentrotus purpuratus</name>
    <name type="common">Purple sea urchin</name>
    <dbReference type="NCBI Taxonomy" id="7668"/>
    <lineage>
        <taxon>Eukaryota</taxon>
        <taxon>Metazoa</taxon>
        <taxon>Echinodermata</taxon>
        <taxon>Eleutherozoa</taxon>
        <taxon>Echinozoa</taxon>
        <taxon>Echinoidea</taxon>
        <taxon>Euechinoidea</taxon>
        <taxon>Echinacea</taxon>
        <taxon>Camarodonta</taxon>
        <taxon>Echinidea</taxon>
        <taxon>Strongylocentrotidae</taxon>
        <taxon>Strongylocentrotus</taxon>
    </lineage>
</organism>
<evidence type="ECO:0000256" key="1">
    <source>
        <dbReference type="SAM" id="SignalP"/>
    </source>
</evidence>
<dbReference type="EnsemblMetazoa" id="XM_030983189">
    <property type="protein sequence ID" value="XP_030839049"/>
    <property type="gene ID" value="LOC105444871"/>
</dbReference>
<dbReference type="PANTHER" id="PTHR10151:SF126">
    <property type="entry name" value="ECTONUCLEOTIDE PYROPHOSPHATASE_PHOSPHODIESTERASE FAMILY MEMBER 7-LIKE"/>
    <property type="match status" value="1"/>
</dbReference>
<dbReference type="FunCoup" id="A0A7M7NN60">
    <property type="interactions" value="69"/>
</dbReference>